<dbReference type="KEGG" id="ddr:Deide_18720"/>
<dbReference type="Proteomes" id="UP000002208">
    <property type="component" value="Chromosome"/>
</dbReference>
<dbReference type="HOGENOM" id="CLU_024794_0_0_0"/>
<keyword evidence="2" id="KW-1185">Reference proteome</keyword>
<dbReference type="Pfam" id="PF18944">
    <property type="entry name" value="DUF5691"/>
    <property type="match status" value="1"/>
</dbReference>
<dbReference type="PaxDb" id="546414-Deide_18720"/>
<dbReference type="AlphaFoldDB" id="C1CXE3"/>
<accession>C1CXE3</accession>
<dbReference type="EMBL" id="CP001114">
    <property type="protein sequence ID" value="ACO46860.1"/>
    <property type="molecule type" value="Genomic_DNA"/>
</dbReference>
<organism evidence="1 2">
    <name type="scientific">Deinococcus deserti (strain DSM 17065 / CIP 109153 / LMG 22923 / VCD115)</name>
    <dbReference type="NCBI Taxonomy" id="546414"/>
    <lineage>
        <taxon>Bacteria</taxon>
        <taxon>Thermotogati</taxon>
        <taxon>Deinococcota</taxon>
        <taxon>Deinococci</taxon>
        <taxon>Deinococcales</taxon>
        <taxon>Deinococcaceae</taxon>
        <taxon>Deinococcus</taxon>
    </lineage>
</organism>
<name>C1CXE3_DEIDV</name>
<proteinExistence type="predicted"/>
<sequence>MNDFDALLACALVGTSRASLPVHEGSPLAGLLNTLPGTPEQMLLSRASLAASVRLAGRAVDRAATELPPTAPEETRPEAPACAARHLSLVVGTPLLAEWLQLCAAAGWHVPPASLPELLDRARQDTTLREQLRPVLSERGVWLAAFNPDWRFLAGGKTTAGPDPDAWDEASEAGREGIFRTWRARDPEIARELLRVHFAAERAGTRRRLLSALLDTLEPEDEVLESLLEDALNDRSTDVAHLAREVLRLWPRSALNRRYAAQAQALLPGDLGSRLAAGEDVAVPSVSTPDTDLKRDGLVDAARRDPHSGISLLRALLGAAHPQALLDVLNLSPTQLVGMASQLDALDTLAARTMVARHRPTAQALLPHFPHEPGLLRLGPVTALYAELRLALAGRRADKAYHLLEALPSPWPAELSRDVIRALRDRLNDLSSYSAWDRFWQQLLSLTSLCADPSVPAPDPLPDTAPEIAHRALSELLGTLSLRAQMHADFQQGAKS</sequence>
<protein>
    <submittedName>
        <fullName evidence="1">Uncharacterized protein</fullName>
    </submittedName>
</protein>
<dbReference type="RefSeq" id="WP_012693982.1">
    <property type="nucleotide sequence ID" value="NC_012526.1"/>
</dbReference>
<dbReference type="eggNOG" id="COG5094">
    <property type="taxonomic scope" value="Bacteria"/>
</dbReference>
<dbReference type="InterPro" id="IPR043746">
    <property type="entry name" value="DUF5691"/>
</dbReference>
<evidence type="ECO:0000313" key="1">
    <source>
        <dbReference type="EMBL" id="ACO46860.1"/>
    </source>
</evidence>
<dbReference type="STRING" id="546414.Deide_18720"/>
<reference evidence="1 2" key="1">
    <citation type="journal article" date="2009" name="PLoS Genet.">
        <title>Alliance of proteomics and genomics to unravel the specificities of Sahara bacterium Deinococcus deserti.</title>
        <authorList>
            <person name="de Groot A."/>
            <person name="Dulermo R."/>
            <person name="Ortet P."/>
            <person name="Blanchard L."/>
            <person name="Guerin P."/>
            <person name="Fernandez B."/>
            <person name="Vacherie B."/>
            <person name="Dossat C."/>
            <person name="Jolivet E."/>
            <person name="Siguier P."/>
            <person name="Chandler M."/>
            <person name="Barakat M."/>
            <person name="Dedieu A."/>
            <person name="Barbe V."/>
            <person name="Heulin T."/>
            <person name="Sommer S."/>
            <person name="Achouak W."/>
            <person name="Armengaud J."/>
        </authorList>
    </citation>
    <scope>NUCLEOTIDE SEQUENCE [LARGE SCALE GENOMIC DNA]</scope>
    <source>
        <strain evidence="2">DSM 17065 / CIP 109153 / LMG 22923 / VCD115</strain>
    </source>
</reference>
<gene>
    <name evidence="1" type="ordered locus">Deide_18720</name>
</gene>
<evidence type="ECO:0000313" key="2">
    <source>
        <dbReference type="Proteomes" id="UP000002208"/>
    </source>
</evidence>